<feature type="domain" description="RNase III" evidence="17">
    <location>
        <begin position="7"/>
        <end position="134"/>
    </location>
</feature>
<keyword evidence="5 15" id="KW-0963">Cytoplasm</keyword>
<sequence>MNEKEICEKLEKVLGITIKDYNIFKTALTHRSALGDKKVKQSNERVEFLGDTVLEFVVSKYLYKNFPDASEGKLTKLRSALVCEKTLSEVANEIQLEEFLILGKGEEASGGRKKPYILANAVEAVIGALYLDQGLPTARRFIQKNIISKLPEIIKKKRVVDPKTELQEYVQSLRKTTPRYETISSTGPDHNKKFIVTVKIENRRYLVGEGKTKQEAEENAAKKTLKFIKKFGFAI</sequence>
<evidence type="ECO:0000256" key="15">
    <source>
        <dbReference type="HAMAP-Rule" id="MF_00104"/>
    </source>
</evidence>
<evidence type="ECO:0000259" key="17">
    <source>
        <dbReference type="PROSITE" id="PS50142"/>
    </source>
</evidence>
<dbReference type="GO" id="GO:0005737">
    <property type="term" value="C:cytoplasm"/>
    <property type="evidence" value="ECO:0007669"/>
    <property type="project" value="UniProtKB-SubCell"/>
</dbReference>
<comment type="caution">
    <text evidence="18">The sequence shown here is derived from an EMBL/GenBank/DDBJ whole genome shotgun (WGS) entry which is preliminary data.</text>
</comment>
<keyword evidence="8 15" id="KW-0819">tRNA processing</keyword>
<organism evidence="18">
    <name type="scientific">candidate division CPR3 bacterium</name>
    <dbReference type="NCBI Taxonomy" id="2268181"/>
    <lineage>
        <taxon>Bacteria</taxon>
        <taxon>Bacteria division CPR3</taxon>
    </lineage>
</organism>
<feature type="active site" evidence="15">
    <location>
        <position position="51"/>
    </location>
</feature>
<dbReference type="SMART" id="SM00358">
    <property type="entry name" value="DSRM"/>
    <property type="match status" value="1"/>
</dbReference>
<dbReference type="GO" id="GO:0019843">
    <property type="term" value="F:rRNA binding"/>
    <property type="evidence" value="ECO:0007669"/>
    <property type="project" value="UniProtKB-KW"/>
</dbReference>
<proteinExistence type="inferred from homology"/>
<keyword evidence="15" id="KW-0699">rRNA-binding</keyword>
<dbReference type="GO" id="GO:0008033">
    <property type="term" value="P:tRNA processing"/>
    <property type="evidence" value="ECO:0007669"/>
    <property type="project" value="UniProtKB-KW"/>
</dbReference>
<dbReference type="CDD" id="cd10845">
    <property type="entry name" value="DSRM_RNAse_III_family"/>
    <property type="match status" value="1"/>
</dbReference>
<evidence type="ECO:0000256" key="6">
    <source>
        <dbReference type="ARBA" id="ARBA00022552"/>
    </source>
</evidence>
<evidence type="ECO:0000256" key="13">
    <source>
        <dbReference type="ARBA" id="ARBA00022842"/>
    </source>
</evidence>
<keyword evidence="13 15" id="KW-0460">Magnesium</keyword>
<dbReference type="PROSITE" id="PS50137">
    <property type="entry name" value="DS_RBD"/>
    <property type="match status" value="1"/>
</dbReference>
<dbReference type="GO" id="GO:0003725">
    <property type="term" value="F:double-stranded RNA binding"/>
    <property type="evidence" value="ECO:0007669"/>
    <property type="project" value="TreeGrafter"/>
</dbReference>
<dbReference type="NCBIfam" id="TIGR02191">
    <property type="entry name" value="RNaseIII"/>
    <property type="match status" value="1"/>
</dbReference>
<dbReference type="CDD" id="cd00593">
    <property type="entry name" value="RIBOc"/>
    <property type="match status" value="1"/>
</dbReference>
<keyword evidence="11 15" id="KW-0255">Endonuclease</keyword>
<accession>A0A7C5USX9</accession>
<comment type="cofactor">
    <cofactor evidence="15">
        <name>Mg(2+)</name>
        <dbReference type="ChEBI" id="CHEBI:18420"/>
    </cofactor>
</comment>
<evidence type="ECO:0000256" key="7">
    <source>
        <dbReference type="ARBA" id="ARBA00022664"/>
    </source>
</evidence>
<evidence type="ECO:0000256" key="5">
    <source>
        <dbReference type="ARBA" id="ARBA00022490"/>
    </source>
</evidence>
<comment type="similarity">
    <text evidence="3">Belongs to the ribonuclease III family.</text>
</comment>
<name>A0A7C5USX9_UNCC3</name>
<dbReference type="SUPFAM" id="SSF54768">
    <property type="entry name" value="dsRNA-binding domain-like"/>
    <property type="match status" value="1"/>
</dbReference>
<dbReference type="Pfam" id="PF14622">
    <property type="entry name" value="Ribonucleas_3_3"/>
    <property type="match status" value="1"/>
</dbReference>
<reference evidence="18" key="1">
    <citation type="journal article" date="2020" name="mSystems">
        <title>Genome- and Community-Level Interaction Insights into Carbon Utilization and Element Cycling Functions of Hydrothermarchaeota in Hydrothermal Sediment.</title>
        <authorList>
            <person name="Zhou Z."/>
            <person name="Liu Y."/>
            <person name="Xu W."/>
            <person name="Pan J."/>
            <person name="Luo Z.H."/>
            <person name="Li M."/>
        </authorList>
    </citation>
    <scope>NUCLEOTIDE SEQUENCE [LARGE SCALE GENOMIC DNA]</scope>
    <source>
        <strain evidence="18">SpSt-1042</strain>
    </source>
</reference>
<dbReference type="EMBL" id="DRVY01000088">
    <property type="protein sequence ID" value="HHR92429.1"/>
    <property type="molecule type" value="Genomic_DNA"/>
</dbReference>
<feature type="binding site" evidence="15">
    <location>
        <position position="123"/>
    </location>
    <ligand>
        <name>Mg(2+)</name>
        <dbReference type="ChEBI" id="CHEBI:18420"/>
    </ligand>
</feature>
<evidence type="ECO:0000259" key="16">
    <source>
        <dbReference type="PROSITE" id="PS50137"/>
    </source>
</evidence>
<protein>
    <recommendedName>
        <fullName evidence="15">Ribonuclease 3</fullName>
        <ecNumber evidence="15">3.1.26.3</ecNumber>
    </recommendedName>
    <alternativeName>
        <fullName evidence="15">Ribonuclease III</fullName>
        <shortName evidence="15">RNase III</shortName>
    </alternativeName>
</protein>
<dbReference type="Pfam" id="PF00035">
    <property type="entry name" value="dsrm"/>
    <property type="match status" value="1"/>
</dbReference>
<dbReference type="GO" id="GO:0006397">
    <property type="term" value="P:mRNA processing"/>
    <property type="evidence" value="ECO:0007669"/>
    <property type="project" value="UniProtKB-UniRule"/>
</dbReference>
<dbReference type="GO" id="GO:0004525">
    <property type="term" value="F:ribonuclease III activity"/>
    <property type="evidence" value="ECO:0007669"/>
    <property type="project" value="UniProtKB-UniRule"/>
</dbReference>
<dbReference type="GO" id="GO:0010468">
    <property type="term" value="P:regulation of gene expression"/>
    <property type="evidence" value="ECO:0007669"/>
    <property type="project" value="TreeGrafter"/>
</dbReference>
<dbReference type="SUPFAM" id="SSF69065">
    <property type="entry name" value="RNase III domain-like"/>
    <property type="match status" value="1"/>
</dbReference>
<keyword evidence="12 15" id="KW-0378">Hydrolase</keyword>
<dbReference type="PROSITE" id="PS50142">
    <property type="entry name" value="RNASE_3_2"/>
    <property type="match status" value="1"/>
</dbReference>
<dbReference type="Gene3D" id="3.30.160.20">
    <property type="match status" value="1"/>
</dbReference>
<dbReference type="GO" id="GO:0006364">
    <property type="term" value="P:rRNA processing"/>
    <property type="evidence" value="ECO:0007669"/>
    <property type="project" value="UniProtKB-UniRule"/>
</dbReference>
<evidence type="ECO:0000256" key="10">
    <source>
        <dbReference type="ARBA" id="ARBA00022723"/>
    </source>
</evidence>
<comment type="catalytic activity">
    <reaction evidence="1 15">
        <text>Endonucleolytic cleavage to 5'-phosphomonoester.</text>
        <dbReference type="EC" id="3.1.26.3"/>
    </reaction>
</comment>
<evidence type="ECO:0000256" key="14">
    <source>
        <dbReference type="ARBA" id="ARBA00022884"/>
    </source>
</evidence>
<dbReference type="EC" id="3.1.26.3" evidence="15"/>
<dbReference type="InterPro" id="IPR000999">
    <property type="entry name" value="RNase_III_dom"/>
</dbReference>
<dbReference type="InterPro" id="IPR011907">
    <property type="entry name" value="RNase_III"/>
</dbReference>
<dbReference type="PANTHER" id="PTHR11207">
    <property type="entry name" value="RIBONUCLEASE III"/>
    <property type="match status" value="1"/>
</dbReference>
<comment type="function">
    <text evidence="15">Digests double-stranded RNA. Involved in the processing of primary rRNA transcript to yield the immediate precursors to the large and small rRNAs (23S and 16S). Processes some mRNAs, and tRNAs when they are encoded in the rRNA operon. Processes pre-crRNA and tracrRNA of type II CRISPR loci if present in the organism.</text>
</comment>
<comment type="subcellular location">
    <subcellularLocation>
        <location evidence="2 15">Cytoplasm</location>
    </subcellularLocation>
</comment>
<keyword evidence="14 15" id="KW-0694">RNA-binding</keyword>
<evidence type="ECO:0000256" key="3">
    <source>
        <dbReference type="ARBA" id="ARBA00010183"/>
    </source>
</evidence>
<dbReference type="InterPro" id="IPR036389">
    <property type="entry name" value="RNase_III_sf"/>
</dbReference>
<dbReference type="Gene3D" id="1.10.1520.10">
    <property type="entry name" value="Ribonuclease III domain"/>
    <property type="match status" value="1"/>
</dbReference>
<evidence type="ECO:0000256" key="12">
    <source>
        <dbReference type="ARBA" id="ARBA00022801"/>
    </source>
</evidence>
<comment type="subunit">
    <text evidence="4 15">Homodimer.</text>
</comment>
<dbReference type="SMART" id="SM00535">
    <property type="entry name" value="RIBOc"/>
    <property type="match status" value="1"/>
</dbReference>
<dbReference type="HAMAP" id="MF_00104">
    <property type="entry name" value="RNase_III"/>
    <property type="match status" value="1"/>
</dbReference>
<dbReference type="PANTHER" id="PTHR11207:SF0">
    <property type="entry name" value="RIBONUCLEASE 3"/>
    <property type="match status" value="1"/>
</dbReference>
<evidence type="ECO:0000256" key="1">
    <source>
        <dbReference type="ARBA" id="ARBA00000109"/>
    </source>
</evidence>
<evidence type="ECO:0000256" key="4">
    <source>
        <dbReference type="ARBA" id="ARBA00011738"/>
    </source>
</evidence>
<evidence type="ECO:0000313" key="18">
    <source>
        <dbReference type="EMBL" id="HHR92429.1"/>
    </source>
</evidence>
<dbReference type="InterPro" id="IPR014720">
    <property type="entry name" value="dsRBD_dom"/>
</dbReference>
<keyword evidence="7 15" id="KW-0507">mRNA processing</keyword>
<dbReference type="FunFam" id="1.10.1520.10:FF:000001">
    <property type="entry name" value="Ribonuclease 3"/>
    <property type="match status" value="1"/>
</dbReference>
<keyword evidence="6 15" id="KW-0698">rRNA processing</keyword>
<evidence type="ECO:0000256" key="11">
    <source>
        <dbReference type="ARBA" id="ARBA00022759"/>
    </source>
</evidence>
<gene>
    <name evidence="15 18" type="primary">rnc</name>
    <name evidence="18" type="ORF">ENL96_02865</name>
</gene>
<dbReference type="FunFam" id="3.30.160.20:FF:000003">
    <property type="entry name" value="Ribonuclease 3"/>
    <property type="match status" value="1"/>
</dbReference>
<keyword evidence="9 15" id="KW-0540">Nuclease</keyword>
<keyword evidence="10 15" id="KW-0479">Metal-binding</keyword>
<feature type="domain" description="DRBM" evidence="16">
    <location>
        <begin position="161"/>
        <end position="230"/>
    </location>
</feature>
<evidence type="ECO:0000256" key="2">
    <source>
        <dbReference type="ARBA" id="ARBA00004496"/>
    </source>
</evidence>
<dbReference type="GO" id="GO:0046872">
    <property type="term" value="F:metal ion binding"/>
    <property type="evidence" value="ECO:0007669"/>
    <property type="project" value="UniProtKB-KW"/>
</dbReference>
<evidence type="ECO:0000256" key="9">
    <source>
        <dbReference type="ARBA" id="ARBA00022722"/>
    </source>
</evidence>
<feature type="active site" evidence="15">
    <location>
        <position position="123"/>
    </location>
</feature>
<evidence type="ECO:0000256" key="8">
    <source>
        <dbReference type="ARBA" id="ARBA00022694"/>
    </source>
</evidence>
<dbReference type="AlphaFoldDB" id="A0A7C5USX9"/>
<feature type="binding site" evidence="15">
    <location>
        <position position="47"/>
    </location>
    <ligand>
        <name>Mg(2+)</name>
        <dbReference type="ChEBI" id="CHEBI:18420"/>
    </ligand>
</feature>
<feature type="binding site" evidence="15">
    <location>
        <position position="120"/>
    </location>
    <ligand>
        <name>Mg(2+)</name>
        <dbReference type="ChEBI" id="CHEBI:18420"/>
    </ligand>
</feature>
<dbReference type="GO" id="GO:0042802">
    <property type="term" value="F:identical protein binding"/>
    <property type="evidence" value="ECO:0007669"/>
    <property type="project" value="UniProtKB-ARBA"/>
</dbReference>